<accession>A0A0A1X839</accession>
<keyword evidence="1" id="KW-0732">Signal</keyword>
<gene>
    <name evidence="2" type="primary">POI_0</name>
    <name evidence="2" type="ORF">g.20031</name>
</gene>
<evidence type="ECO:0000313" key="2">
    <source>
        <dbReference type="EMBL" id="JAD06895.1"/>
    </source>
</evidence>
<proteinExistence type="predicted"/>
<reference evidence="2" key="1">
    <citation type="submission" date="2014-11" db="EMBL/GenBank/DDBJ databases">
        <authorList>
            <person name="Geib S."/>
        </authorList>
    </citation>
    <scope>NUCLEOTIDE SEQUENCE</scope>
</reference>
<feature type="signal peptide" evidence="1">
    <location>
        <begin position="1"/>
        <end position="26"/>
    </location>
</feature>
<reference evidence="2" key="2">
    <citation type="journal article" date="2015" name="Gigascience">
        <title>Reconstructing a comprehensive transcriptome assembly of a white-pupal translocated strain of the pest fruit fly Bactrocera cucurbitae.</title>
        <authorList>
            <person name="Sim S.B."/>
            <person name="Calla B."/>
            <person name="Hall B."/>
            <person name="DeRego T."/>
            <person name="Geib S.M."/>
        </authorList>
    </citation>
    <scope>NUCLEOTIDE SEQUENCE</scope>
</reference>
<name>A0A0A1X839_ZEUCU</name>
<dbReference type="EMBL" id="GBXI01007397">
    <property type="protein sequence ID" value="JAD06895.1"/>
    <property type="molecule type" value="Transcribed_RNA"/>
</dbReference>
<sequence>MFSISNSVKFLFFVVLCLAICDNTLGAQRKCAEYNEYCQEHWECCSNTCLTYSYRCIGKRRPGVLYERPSMTFEDLLESIAEVNMVQANAPTQSPNASAGKSKLALKNLLSARGEWGVAMSNPVIQERFAGVQMRSGNADPTSNGPDFIFFVLQPQEALRKPKQLEEQKTATAEAVPTETPLTVASPNVKADAEKAATADSELPATATRQCKAIGEKCYRHEECCTQRCHGFLHQCVT</sequence>
<organism evidence="2">
    <name type="scientific">Zeugodacus cucurbitae</name>
    <name type="common">Melon fruit fly</name>
    <name type="synonym">Bactrocera cucurbitae</name>
    <dbReference type="NCBI Taxonomy" id="28588"/>
    <lineage>
        <taxon>Eukaryota</taxon>
        <taxon>Metazoa</taxon>
        <taxon>Ecdysozoa</taxon>
        <taxon>Arthropoda</taxon>
        <taxon>Hexapoda</taxon>
        <taxon>Insecta</taxon>
        <taxon>Pterygota</taxon>
        <taxon>Neoptera</taxon>
        <taxon>Endopterygota</taxon>
        <taxon>Diptera</taxon>
        <taxon>Brachycera</taxon>
        <taxon>Muscomorpha</taxon>
        <taxon>Tephritoidea</taxon>
        <taxon>Tephritidae</taxon>
        <taxon>Zeugodacus</taxon>
        <taxon>Zeugodacus</taxon>
    </lineage>
</organism>
<evidence type="ECO:0000256" key="1">
    <source>
        <dbReference type="SAM" id="SignalP"/>
    </source>
</evidence>
<feature type="chain" id="PRO_5001983013" evidence="1">
    <location>
        <begin position="27"/>
        <end position="238"/>
    </location>
</feature>
<protein>
    <submittedName>
        <fullName evidence="2">Tyrosinase inhibitor</fullName>
    </submittedName>
</protein>
<dbReference type="AlphaFoldDB" id="A0A0A1X839"/>